<dbReference type="InterPro" id="IPR014756">
    <property type="entry name" value="Ig_E-set"/>
</dbReference>
<feature type="signal peptide" evidence="3">
    <location>
        <begin position="1"/>
        <end position="21"/>
    </location>
</feature>
<keyword evidence="2" id="KW-0677">Repeat</keyword>
<dbReference type="InterPro" id="IPR015915">
    <property type="entry name" value="Kelch-typ_b-propeller"/>
</dbReference>
<evidence type="ECO:0008006" key="6">
    <source>
        <dbReference type="Google" id="ProtNLM"/>
    </source>
</evidence>
<protein>
    <recommendedName>
        <fullName evidence="6">T9SS type A sorting domain-containing protein</fullName>
    </recommendedName>
</protein>
<dbReference type="EMBL" id="SRLD01000003">
    <property type="protein sequence ID" value="TGE19674.1"/>
    <property type="molecule type" value="Genomic_DNA"/>
</dbReference>
<dbReference type="Gene3D" id="2.120.10.80">
    <property type="entry name" value="Kelch-type beta propeller"/>
    <property type="match status" value="1"/>
</dbReference>
<dbReference type="Gene3D" id="2.130.10.10">
    <property type="entry name" value="YVTN repeat-like/Quinoprotein amine dehydrogenase"/>
    <property type="match status" value="1"/>
</dbReference>
<dbReference type="PANTHER" id="PTHR22847">
    <property type="entry name" value="WD40 REPEAT PROTEIN"/>
    <property type="match status" value="1"/>
</dbReference>
<dbReference type="SUPFAM" id="SSF81296">
    <property type="entry name" value="E set domains"/>
    <property type="match status" value="1"/>
</dbReference>
<dbReference type="AlphaFoldDB" id="A0A4Z0PQT3"/>
<dbReference type="OrthoDB" id="9811934at2"/>
<evidence type="ECO:0000313" key="5">
    <source>
        <dbReference type="Proteomes" id="UP000297739"/>
    </source>
</evidence>
<proteinExistence type="predicted"/>
<name>A0A4Z0PQT3_9BACT</name>
<dbReference type="InterPro" id="IPR011043">
    <property type="entry name" value="Gal_Oxase/kelch_b-propeller"/>
</dbReference>
<keyword evidence="5" id="KW-1185">Reference proteome</keyword>
<comment type="caution">
    <text evidence="4">The sequence shown here is derived from an EMBL/GenBank/DDBJ whole genome shotgun (WGS) entry which is preliminary data.</text>
</comment>
<evidence type="ECO:0000256" key="3">
    <source>
        <dbReference type="SAM" id="SignalP"/>
    </source>
</evidence>
<dbReference type="SUPFAM" id="SSF50965">
    <property type="entry name" value="Galactose oxidase, central domain"/>
    <property type="match status" value="2"/>
</dbReference>
<sequence>MTRLYAFLCLLLAWLPAAVWAQTISSFAPASGNVGTLLTLRGTGLDRVTAVAVGGTAGVILDKTPTALRLLVMPGATSGPLTTTGGAPAASATAFTVTRTPLGTAQQGPKLVGTGAVGGAKQGHSVALSADGNTLAVGGYEDNTFSGAVWVFVRSGTGWSQQGPKLVGTGAVGNASQGHSVALSADGNTLAVGGYGDSPTGAVWVFARSGAAWSQQGPKLVGTGAVGNASQGWSVVLSADGTTLAVGGYSDNISTLPNAVPGATWVFARSGTTWSQQGNKLVGTGAVGGTRQGESVSLSADGTTLAVGGPGDNNRGGAVWVFARSGAAWSQQGPKLVGTGAVGGNVNQGRSVALSADGTTLAVGGPNDNSFGGAMWVFARSAAAWSQQGPKLVGTGAVGSSARQGESVALSADGSTLASGGNDSNTFYANTWVFARSGAAWSQQGPKLFGAVPISLPVSASKNVSVALSADGTTLAVGGPGDNISGIGATWVFSAASSPLAARAGAGPQARARFFPNPVAGQLTVAGGPSTGSLRLLDGLGRTVLTSAYRDGQPLDLPALPAGLYWLQLDQQAPRPLLKR</sequence>
<dbReference type="InterPro" id="IPR015943">
    <property type="entry name" value="WD40/YVTN_repeat-like_dom_sf"/>
</dbReference>
<evidence type="ECO:0000313" key="4">
    <source>
        <dbReference type="EMBL" id="TGE19674.1"/>
    </source>
</evidence>
<accession>A0A4Z0PQT3</accession>
<organism evidence="4 5">
    <name type="scientific">Hymenobacter elongatus</name>
    <dbReference type="NCBI Taxonomy" id="877208"/>
    <lineage>
        <taxon>Bacteria</taxon>
        <taxon>Pseudomonadati</taxon>
        <taxon>Bacteroidota</taxon>
        <taxon>Cytophagia</taxon>
        <taxon>Cytophagales</taxon>
        <taxon>Hymenobacteraceae</taxon>
        <taxon>Hymenobacter</taxon>
    </lineage>
</organism>
<gene>
    <name evidence="4" type="ORF">E5J99_02635</name>
</gene>
<dbReference type="PANTHER" id="PTHR22847:SF637">
    <property type="entry name" value="WD REPEAT DOMAIN 5B"/>
    <property type="match status" value="1"/>
</dbReference>
<evidence type="ECO:0000256" key="1">
    <source>
        <dbReference type="ARBA" id="ARBA00022574"/>
    </source>
</evidence>
<reference evidence="4 5" key="1">
    <citation type="submission" date="2019-04" db="EMBL/GenBank/DDBJ databases">
        <authorList>
            <person name="Feng G."/>
            <person name="Zhang J."/>
            <person name="Zhu H."/>
        </authorList>
    </citation>
    <scope>NUCLEOTIDE SEQUENCE [LARGE SCALE GENOMIC DNA]</scope>
    <source>
        <strain evidence="4 5">JCM 17223</strain>
    </source>
</reference>
<dbReference type="Gene3D" id="2.60.40.10">
    <property type="entry name" value="Immunoglobulins"/>
    <property type="match status" value="1"/>
</dbReference>
<dbReference type="InterPro" id="IPR013783">
    <property type="entry name" value="Ig-like_fold"/>
</dbReference>
<feature type="chain" id="PRO_5021330154" description="T9SS type A sorting domain-containing protein" evidence="3">
    <location>
        <begin position="22"/>
        <end position="580"/>
    </location>
</feature>
<dbReference type="RefSeq" id="WP_135496163.1">
    <property type="nucleotide sequence ID" value="NZ_SRLD01000003.1"/>
</dbReference>
<dbReference type="CDD" id="cd00102">
    <property type="entry name" value="IPT"/>
    <property type="match status" value="1"/>
</dbReference>
<keyword evidence="1" id="KW-0853">WD repeat</keyword>
<evidence type="ECO:0000256" key="2">
    <source>
        <dbReference type="ARBA" id="ARBA00022737"/>
    </source>
</evidence>
<keyword evidence="3" id="KW-0732">Signal</keyword>
<dbReference type="Proteomes" id="UP000297739">
    <property type="component" value="Unassembled WGS sequence"/>
</dbReference>